<name>A0ABY4RTT2_9BACL</name>
<dbReference type="Gene3D" id="1.10.10.10">
    <property type="entry name" value="Winged helix-like DNA-binding domain superfamily/Winged helix DNA-binding domain"/>
    <property type="match status" value="1"/>
</dbReference>
<comment type="function">
    <text evidence="1">Transcriptional repressor of xylose-utilizing enzymes.</text>
</comment>
<dbReference type="Pfam" id="PF13412">
    <property type="entry name" value="HTH_24"/>
    <property type="match status" value="1"/>
</dbReference>
<accession>A0ABY4RTT2</accession>
<dbReference type="InterPro" id="IPR043129">
    <property type="entry name" value="ATPase_NBD"/>
</dbReference>
<keyword evidence="3" id="KW-0119">Carbohydrate metabolism</keyword>
<comment type="similarity">
    <text evidence="2">Belongs to the ROK (NagC/XylR) family.</text>
</comment>
<reference evidence="4" key="1">
    <citation type="submission" date="2018-02" db="EMBL/GenBank/DDBJ databases">
        <authorList>
            <person name="Kim S.-K."/>
            <person name="Jung H.-I."/>
            <person name="Lee S.-W."/>
        </authorList>
    </citation>
    <scope>NUCLEOTIDE SEQUENCE</scope>
    <source>
        <strain evidence="4">SK3146</strain>
    </source>
</reference>
<dbReference type="InterPro" id="IPR000600">
    <property type="entry name" value="ROK"/>
</dbReference>
<evidence type="ECO:0000313" key="5">
    <source>
        <dbReference type="Proteomes" id="UP001057134"/>
    </source>
</evidence>
<dbReference type="Gene3D" id="3.30.420.40">
    <property type="match status" value="2"/>
</dbReference>
<protein>
    <submittedName>
        <fullName evidence="4">N-acetylglucosamine repressor</fullName>
    </submittedName>
</protein>
<reference evidence="4" key="2">
    <citation type="journal article" date="2021" name="J Anim Sci Technol">
        <title>Complete genome sequence of Paenibacillus konkukensis sp. nov. SK3146 as a potential probiotic strain.</title>
        <authorList>
            <person name="Jung H.I."/>
            <person name="Park S."/>
            <person name="Niu K.M."/>
            <person name="Lee S.W."/>
            <person name="Kothari D."/>
            <person name="Yi K.J."/>
            <person name="Kim S.K."/>
        </authorList>
    </citation>
    <scope>NUCLEOTIDE SEQUENCE</scope>
    <source>
        <strain evidence="4">SK3146</strain>
    </source>
</reference>
<evidence type="ECO:0000256" key="3">
    <source>
        <dbReference type="ARBA" id="ARBA00022629"/>
    </source>
</evidence>
<gene>
    <name evidence="4" type="primary">nagC_5</name>
    <name evidence="4" type="ORF">SK3146_04939</name>
</gene>
<dbReference type="PANTHER" id="PTHR18964:SF149">
    <property type="entry name" value="BIFUNCTIONAL UDP-N-ACETYLGLUCOSAMINE 2-EPIMERASE_N-ACETYLMANNOSAMINE KINASE"/>
    <property type="match status" value="1"/>
</dbReference>
<keyword evidence="5" id="KW-1185">Reference proteome</keyword>
<evidence type="ECO:0000256" key="2">
    <source>
        <dbReference type="ARBA" id="ARBA00006479"/>
    </source>
</evidence>
<dbReference type="PANTHER" id="PTHR18964">
    <property type="entry name" value="ROK (REPRESSOR, ORF, KINASE) FAMILY"/>
    <property type="match status" value="1"/>
</dbReference>
<evidence type="ECO:0000313" key="4">
    <source>
        <dbReference type="EMBL" id="UQZ85650.1"/>
    </source>
</evidence>
<proteinExistence type="inferred from homology"/>
<organism evidence="4 5">
    <name type="scientific">Paenibacillus konkukensis</name>
    <dbReference type="NCBI Taxonomy" id="2020716"/>
    <lineage>
        <taxon>Bacteria</taxon>
        <taxon>Bacillati</taxon>
        <taxon>Bacillota</taxon>
        <taxon>Bacilli</taxon>
        <taxon>Bacillales</taxon>
        <taxon>Paenibacillaceae</taxon>
        <taxon>Paenibacillus</taxon>
    </lineage>
</organism>
<sequence length="391" mass="42266">MHTMTEGAPRFMSKGTALLRQQNEKRTLALLRAGKISSRQEIAAALGLSKNTISLIVDKFIKEGVIKEVGSDEQGSVGRPRIQLSLQTEAYKSIGILIQHSYIQYVVTDYCSAVLDQGSIVTDANDPDRCIGTLIRLCGELIGRHPEVLGIGVAVPALVDPIEGVVHFSSHLSWRNVRLKDRMDARLPVATKVLNLVKAAALAPSSGMPAEHAANSFYLRIDEGVGGAHIIDSSIYNGASWTAGEVGHLCVEPNGPLCTCGQRGCLEAMVSLPALAKQLRELYPEVRAEGDFDAYWTEDAAGLSSADELMRQTGRYVGIALAPVIALLNPGYIVVDSPLDKLDAFKQSVLSTVESRALKYPTEQTKILFIKSRYASSIGAAFAVILDFEKE</sequence>
<dbReference type="InterPro" id="IPR036388">
    <property type="entry name" value="WH-like_DNA-bd_sf"/>
</dbReference>
<keyword evidence="3" id="KW-0859">Xylose metabolism</keyword>
<evidence type="ECO:0000256" key="1">
    <source>
        <dbReference type="ARBA" id="ARBA00002486"/>
    </source>
</evidence>
<dbReference type="Proteomes" id="UP001057134">
    <property type="component" value="Chromosome"/>
</dbReference>
<dbReference type="InterPro" id="IPR036390">
    <property type="entry name" value="WH_DNA-bd_sf"/>
</dbReference>
<dbReference type="Pfam" id="PF00480">
    <property type="entry name" value="ROK"/>
    <property type="match status" value="1"/>
</dbReference>
<dbReference type="SUPFAM" id="SSF46785">
    <property type="entry name" value="Winged helix' DNA-binding domain"/>
    <property type="match status" value="1"/>
</dbReference>
<dbReference type="SUPFAM" id="SSF53067">
    <property type="entry name" value="Actin-like ATPase domain"/>
    <property type="match status" value="2"/>
</dbReference>
<dbReference type="EMBL" id="CP027059">
    <property type="protein sequence ID" value="UQZ85650.1"/>
    <property type="molecule type" value="Genomic_DNA"/>
</dbReference>